<evidence type="ECO:0000256" key="6">
    <source>
        <dbReference type="SAM" id="Phobius"/>
    </source>
</evidence>
<feature type="transmembrane region" description="Helical" evidence="6">
    <location>
        <begin position="58"/>
        <end position="82"/>
    </location>
</feature>
<evidence type="ECO:0000256" key="5">
    <source>
        <dbReference type="ARBA" id="ARBA00023136"/>
    </source>
</evidence>
<gene>
    <name evidence="7" type="ORF">EV148_102504</name>
</gene>
<comment type="caution">
    <text evidence="7">The sequence shown here is derived from an EMBL/GenBank/DDBJ whole genome shotgun (WGS) entry which is preliminary data.</text>
</comment>
<feature type="transmembrane region" description="Helical" evidence="6">
    <location>
        <begin position="307"/>
        <end position="340"/>
    </location>
</feature>
<proteinExistence type="inferred from homology"/>
<reference evidence="7 8" key="1">
    <citation type="journal article" date="2015" name="Stand. Genomic Sci.">
        <title>Genomic Encyclopedia of Bacterial and Archaeal Type Strains, Phase III: the genomes of soil and plant-associated and newly described type strains.</title>
        <authorList>
            <person name="Whitman W.B."/>
            <person name="Woyke T."/>
            <person name="Klenk H.P."/>
            <person name="Zhou Y."/>
            <person name="Lilburn T.G."/>
            <person name="Beck B.J."/>
            <person name="De Vos P."/>
            <person name="Vandamme P."/>
            <person name="Eisen J.A."/>
            <person name="Garrity G."/>
            <person name="Hugenholtz P."/>
            <person name="Kyrpides N.C."/>
        </authorList>
    </citation>
    <scope>NUCLEOTIDE SEQUENCE [LARGE SCALE GENOMIC DNA]</scope>
    <source>
        <strain evidence="7 8">A3</strain>
    </source>
</reference>
<dbReference type="GO" id="GO:0055085">
    <property type="term" value="P:transmembrane transport"/>
    <property type="evidence" value="ECO:0007669"/>
    <property type="project" value="TreeGrafter"/>
</dbReference>
<dbReference type="GO" id="GO:0016020">
    <property type="term" value="C:membrane"/>
    <property type="evidence" value="ECO:0007669"/>
    <property type="project" value="UniProtKB-SubCell"/>
</dbReference>
<evidence type="ECO:0000256" key="1">
    <source>
        <dbReference type="ARBA" id="ARBA00004141"/>
    </source>
</evidence>
<name>A0A4R2IHH0_9GAMM</name>
<accession>A0A4R2IHH0</accession>
<keyword evidence="3 6" id="KW-0812">Transmembrane</keyword>
<keyword evidence="8" id="KW-1185">Reference proteome</keyword>
<dbReference type="PANTHER" id="PTHR21716">
    <property type="entry name" value="TRANSMEMBRANE PROTEIN"/>
    <property type="match status" value="1"/>
</dbReference>
<feature type="transmembrane region" description="Helical" evidence="6">
    <location>
        <begin position="239"/>
        <end position="268"/>
    </location>
</feature>
<feature type="transmembrane region" description="Helical" evidence="6">
    <location>
        <begin position="15"/>
        <end position="46"/>
    </location>
</feature>
<organism evidence="7 8">
    <name type="scientific">Dokdonella fugitiva</name>
    <dbReference type="NCBI Taxonomy" id="328517"/>
    <lineage>
        <taxon>Bacteria</taxon>
        <taxon>Pseudomonadati</taxon>
        <taxon>Pseudomonadota</taxon>
        <taxon>Gammaproteobacteria</taxon>
        <taxon>Lysobacterales</taxon>
        <taxon>Rhodanobacteraceae</taxon>
        <taxon>Dokdonella</taxon>
    </lineage>
</organism>
<dbReference type="OrthoDB" id="5792512at2"/>
<protein>
    <submittedName>
        <fullName evidence="7">Putative PurR-regulated permease PerM</fullName>
    </submittedName>
</protein>
<dbReference type="Pfam" id="PF01594">
    <property type="entry name" value="AI-2E_transport"/>
    <property type="match status" value="1"/>
</dbReference>
<dbReference type="RefSeq" id="WP_131995348.1">
    <property type="nucleotide sequence ID" value="NZ_JACGXM010000011.1"/>
</dbReference>
<feature type="transmembrane region" description="Helical" evidence="6">
    <location>
        <begin position="156"/>
        <end position="174"/>
    </location>
</feature>
<dbReference type="PANTHER" id="PTHR21716:SF64">
    <property type="entry name" value="AI-2 TRANSPORT PROTEIN TQSA"/>
    <property type="match status" value="1"/>
</dbReference>
<dbReference type="AlphaFoldDB" id="A0A4R2IHH0"/>
<dbReference type="InterPro" id="IPR002549">
    <property type="entry name" value="AI-2E-like"/>
</dbReference>
<evidence type="ECO:0000256" key="3">
    <source>
        <dbReference type="ARBA" id="ARBA00022692"/>
    </source>
</evidence>
<keyword evidence="4 6" id="KW-1133">Transmembrane helix</keyword>
<dbReference type="Proteomes" id="UP000294862">
    <property type="component" value="Unassembled WGS sequence"/>
</dbReference>
<keyword evidence="5 6" id="KW-0472">Membrane</keyword>
<evidence type="ECO:0000313" key="7">
    <source>
        <dbReference type="EMBL" id="TCO42145.1"/>
    </source>
</evidence>
<dbReference type="EMBL" id="SLWQ01000002">
    <property type="protein sequence ID" value="TCO42145.1"/>
    <property type="molecule type" value="Genomic_DNA"/>
</dbReference>
<sequence>MNTPAGDGLHLRWQWLILLVSVGFVVWLLAPVLMPFVAAALFAYLADPIVDRLERWMSRGLAVSLVFLVVALVVIVILLLLVPFTERQIGAFLGQLPVWLDWFQTRATPWLETQFGISPDVLDTQRILAALQAHWKEAGGVAAGVLAKVSKSGMTVVGWVLNLVMVPVVAFYLLRDWDVLVERIHALIPRSIEPVVARLARESDDVLGAFLRGQLSVMLVLGAFYGIGLWLVGVSVGPLIGMIAGLISFVPYLGAITGVVMGVVAALVQYQDWAHVLLVLGVFAVGQTLEGYVLVPKLVGDKIGLHPVAVIFAVLAGGELFGFLGVLLALPAASVVMVVLRYVYERYTSSELYTTGSAPGIVVVAKGTQQAAVAEAAASAAPAPGPVPPPAGAPPA</sequence>
<comment type="subcellular location">
    <subcellularLocation>
        <location evidence="1">Membrane</location>
        <topology evidence="1">Multi-pass membrane protein</topology>
    </subcellularLocation>
</comment>
<evidence type="ECO:0000256" key="2">
    <source>
        <dbReference type="ARBA" id="ARBA00009773"/>
    </source>
</evidence>
<feature type="transmembrane region" description="Helical" evidence="6">
    <location>
        <begin position="215"/>
        <end position="233"/>
    </location>
</feature>
<comment type="similarity">
    <text evidence="2">Belongs to the autoinducer-2 exporter (AI-2E) (TC 2.A.86) family.</text>
</comment>
<evidence type="ECO:0000256" key="4">
    <source>
        <dbReference type="ARBA" id="ARBA00022989"/>
    </source>
</evidence>
<feature type="transmembrane region" description="Helical" evidence="6">
    <location>
        <begin position="275"/>
        <end position="295"/>
    </location>
</feature>
<evidence type="ECO:0000313" key="8">
    <source>
        <dbReference type="Proteomes" id="UP000294862"/>
    </source>
</evidence>